<feature type="domain" description="RING-type" evidence="16">
    <location>
        <begin position="609"/>
        <end position="647"/>
    </location>
</feature>
<dbReference type="SUPFAM" id="SSF57850">
    <property type="entry name" value="RING/U-box"/>
    <property type="match status" value="1"/>
</dbReference>
<evidence type="ECO:0000313" key="18">
    <source>
        <dbReference type="Proteomes" id="UP001489004"/>
    </source>
</evidence>
<dbReference type="InterPro" id="IPR013956">
    <property type="entry name" value="E3_ubiquit_lig_Bre1"/>
</dbReference>
<dbReference type="EMBL" id="JALJOR010000002">
    <property type="protein sequence ID" value="KAK9824459.1"/>
    <property type="molecule type" value="Genomic_DNA"/>
</dbReference>
<name>A0AAW1QSJ9_9CHLO</name>
<feature type="coiled-coil region" evidence="15">
    <location>
        <begin position="475"/>
        <end position="586"/>
    </location>
</feature>
<sequence>MLHRKAQVSQLEDQQLRDEVAIKDLKNELADKHEEVAAAQRKLVSLRTDAGAEQGAGGSLSRSQSFTAAAAAANKSQPGAGSLKEQAQAAVEVEETIKLLEKRNSQVLAEKEVNLKLQREVQDMKLAVNEESFVAQSKLYQLAQKQLQAQSADLEKQRAIIDSLQRDRDAGLHREQTLQMKAEAAEHARWALSQAEAHIGEVQGQLAAARSAGEATQVQLQAEKARMGNQSSVSELKLMIATLQKETQALKASLDKQKRATQSLEGLREEAEGAVAKVKAKDAEMQHLREKAAKQQEQVKALESKEHDLKERAADLRCFVEVLQSFCEDARDVAEVRTSESRLRSQLQAAEAQLGGKDGILSLADLRRTSAAAQAHAAELEAQNDALRVETIALKRQVEETQASLTAAKAESEAYIAEIDEIGRVYEEMQAQNSRLLAQLTERDDQNNSLVNERIKAGHAAARLAQDRDAAQAAGRRAEAGAEQLRERVVQLEARLKVSIDEAAGVREQVRSYAARLDAAQRKMREQEEALAAKQVLLEDADRAMAERKRVLEEEIEKTSKERTKRQRLEEDHQMLQSKLERLKRTEEVGGVDKMAQKELEGLRALLRCNVCHERPKDVILTTCQHMFCSECVKRNLAMRNRKCPGCGSQYGQNDVKHFYFT</sequence>
<evidence type="ECO:0000256" key="7">
    <source>
        <dbReference type="ARBA" id="ARBA00022771"/>
    </source>
</evidence>
<dbReference type="Gene3D" id="3.30.40.10">
    <property type="entry name" value="Zinc/RING finger domain, C3HC4 (zinc finger)"/>
    <property type="match status" value="1"/>
</dbReference>
<dbReference type="InterPro" id="IPR001841">
    <property type="entry name" value="Znf_RING"/>
</dbReference>
<keyword evidence="11 14" id="KW-0175">Coiled coil</keyword>
<dbReference type="GO" id="GO:0006325">
    <property type="term" value="P:chromatin organization"/>
    <property type="evidence" value="ECO:0007669"/>
    <property type="project" value="UniProtKB-KW"/>
</dbReference>
<dbReference type="PANTHER" id="PTHR23163:SF0">
    <property type="entry name" value="E3 UBIQUITIN-PROTEIN LIGASE BRE1"/>
    <property type="match status" value="1"/>
</dbReference>
<dbReference type="GO" id="GO:0016567">
    <property type="term" value="P:protein ubiquitination"/>
    <property type="evidence" value="ECO:0007669"/>
    <property type="project" value="UniProtKB-UniRule"/>
</dbReference>
<evidence type="ECO:0000256" key="4">
    <source>
        <dbReference type="ARBA" id="ARBA00005555"/>
    </source>
</evidence>
<evidence type="ECO:0000256" key="5">
    <source>
        <dbReference type="ARBA" id="ARBA00022679"/>
    </source>
</evidence>
<dbReference type="PROSITE" id="PS50089">
    <property type="entry name" value="ZF_RING_2"/>
    <property type="match status" value="1"/>
</dbReference>
<keyword evidence="9 14" id="KW-0862">Zinc</keyword>
<evidence type="ECO:0000256" key="12">
    <source>
        <dbReference type="ARBA" id="ARBA00023242"/>
    </source>
</evidence>
<organism evidence="17 18">
    <name type="scientific">[Myrmecia] bisecta</name>
    <dbReference type="NCBI Taxonomy" id="41462"/>
    <lineage>
        <taxon>Eukaryota</taxon>
        <taxon>Viridiplantae</taxon>
        <taxon>Chlorophyta</taxon>
        <taxon>core chlorophytes</taxon>
        <taxon>Trebouxiophyceae</taxon>
        <taxon>Trebouxiales</taxon>
        <taxon>Trebouxiaceae</taxon>
        <taxon>Myrmecia</taxon>
    </lineage>
</organism>
<evidence type="ECO:0000256" key="6">
    <source>
        <dbReference type="ARBA" id="ARBA00022723"/>
    </source>
</evidence>
<dbReference type="EC" id="2.3.2.27" evidence="14"/>
<keyword evidence="10 14" id="KW-0156">Chromatin regulator</keyword>
<comment type="similarity">
    <text evidence="4 14">Belongs to the BRE1 family.</text>
</comment>
<evidence type="ECO:0000256" key="15">
    <source>
        <dbReference type="SAM" id="Coils"/>
    </source>
</evidence>
<evidence type="ECO:0000256" key="3">
    <source>
        <dbReference type="ARBA" id="ARBA00004906"/>
    </source>
</evidence>
<dbReference type="GO" id="GO:0008270">
    <property type="term" value="F:zinc ion binding"/>
    <property type="evidence" value="ECO:0007669"/>
    <property type="project" value="UniProtKB-KW"/>
</dbReference>
<evidence type="ECO:0000256" key="1">
    <source>
        <dbReference type="ARBA" id="ARBA00000900"/>
    </source>
</evidence>
<protein>
    <recommendedName>
        <fullName evidence="14">E3 ubiquitin protein ligase</fullName>
        <ecNumber evidence="14">2.3.2.27</ecNumber>
    </recommendedName>
</protein>
<evidence type="ECO:0000256" key="8">
    <source>
        <dbReference type="ARBA" id="ARBA00022786"/>
    </source>
</evidence>
<keyword evidence="8 14" id="KW-0833">Ubl conjugation pathway</keyword>
<keyword evidence="12 14" id="KW-0539">Nucleus</keyword>
<keyword evidence="5 14" id="KW-0808">Transferase</keyword>
<evidence type="ECO:0000259" key="16">
    <source>
        <dbReference type="PROSITE" id="PS50089"/>
    </source>
</evidence>
<dbReference type="GO" id="GO:0005634">
    <property type="term" value="C:nucleus"/>
    <property type="evidence" value="ECO:0007669"/>
    <property type="project" value="UniProtKB-SubCell"/>
</dbReference>
<dbReference type="PROSITE" id="PS00518">
    <property type="entry name" value="ZF_RING_1"/>
    <property type="match status" value="1"/>
</dbReference>
<proteinExistence type="inferred from homology"/>
<dbReference type="PANTHER" id="PTHR23163">
    <property type="entry name" value="RING FINGER PROTEIN-RELATED"/>
    <property type="match status" value="1"/>
</dbReference>
<evidence type="ECO:0000256" key="9">
    <source>
        <dbReference type="ARBA" id="ARBA00022833"/>
    </source>
</evidence>
<keyword evidence="7 13" id="KW-0863">Zinc-finger</keyword>
<evidence type="ECO:0000256" key="2">
    <source>
        <dbReference type="ARBA" id="ARBA00004123"/>
    </source>
</evidence>
<evidence type="ECO:0000256" key="13">
    <source>
        <dbReference type="PROSITE-ProRule" id="PRU00175"/>
    </source>
</evidence>
<evidence type="ECO:0000256" key="14">
    <source>
        <dbReference type="RuleBase" id="RU365038"/>
    </source>
</evidence>
<dbReference type="AlphaFoldDB" id="A0AAW1QSJ9"/>
<evidence type="ECO:0000256" key="10">
    <source>
        <dbReference type="ARBA" id="ARBA00022853"/>
    </source>
</evidence>
<comment type="catalytic activity">
    <reaction evidence="1 14">
        <text>S-ubiquitinyl-[E2 ubiquitin-conjugating enzyme]-L-cysteine + [acceptor protein]-L-lysine = [E2 ubiquitin-conjugating enzyme]-L-cysteine + N(6)-ubiquitinyl-[acceptor protein]-L-lysine.</text>
        <dbReference type="EC" id="2.3.2.27"/>
    </reaction>
</comment>
<feature type="coiled-coil region" evidence="15">
    <location>
        <begin position="233"/>
        <end position="397"/>
    </location>
</feature>
<evidence type="ECO:0000256" key="11">
    <source>
        <dbReference type="ARBA" id="ARBA00023054"/>
    </source>
</evidence>
<feature type="coiled-coil region" evidence="15">
    <location>
        <begin position="8"/>
        <end position="49"/>
    </location>
</feature>
<comment type="pathway">
    <text evidence="3 14">Protein modification; protein ubiquitination.</text>
</comment>
<dbReference type="InterPro" id="IPR017907">
    <property type="entry name" value="Znf_RING_CS"/>
</dbReference>
<dbReference type="InterPro" id="IPR013083">
    <property type="entry name" value="Znf_RING/FYVE/PHD"/>
</dbReference>
<keyword evidence="18" id="KW-1185">Reference proteome</keyword>
<dbReference type="SMART" id="SM00184">
    <property type="entry name" value="RING"/>
    <property type="match status" value="1"/>
</dbReference>
<dbReference type="CDD" id="cd16499">
    <property type="entry name" value="RING-HC_Bre1-like"/>
    <property type="match status" value="1"/>
</dbReference>
<dbReference type="GO" id="GO:0061630">
    <property type="term" value="F:ubiquitin protein ligase activity"/>
    <property type="evidence" value="ECO:0007669"/>
    <property type="project" value="UniProtKB-EC"/>
</dbReference>
<keyword evidence="6 14" id="KW-0479">Metal-binding</keyword>
<gene>
    <name evidence="17" type="ORF">WJX72_010429</name>
</gene>
<dbReference type="Proteomes" id="UP001489004">
    <property type="component" value="Unassembled WGS sequence"/>
</dbReference>
<evidence type="ECO:0000313" key="17">
    <source>
        <dbReference type="EMBL" id="KAK9824459.1"/>
    </source>
</evidence>
<comment type="subcellular location">
    <subcellularLocation>
        <location evidence="2 14">Nucleus</location>
    </subcellularLocation>
</comment>
<accession>A0AAW1QSJ9</accession>
<dbReference type="Pfam" id="PF13920">
    <property type="entry name" value="zf-C3HC4_3"/>
    <property type="match status" value="1"/>
</dbReference>
<reference evidence="17 18" key="1">
    <citation type="journal article" date="2024" name="Nat. Commun.">
        <title>Phylogenomics reveals the evolutionary origins of lichenization in chlorophyte algae.</title>
        <authorList>
            <person name="Puginier C."/>
            <person name="Libourel C."/>
            <person name="Otte J."/>
            <person name="Skaloud P."/>
            <person name="Haon M."/>
            <person name="Grisel S."/>
            <person name="Petersen M."/>
            <person name="Berrin J.G."/>
            <person name="Delaux P.M."/>
            <person name="Dal Grande F."/>
            <person name="Keller J."/>
        </authorList>
    </citation>
    <scope>NUCLEOTIDE SEQUENCE [LARGE SCALE GENOMIC DNA]</scope>
    <source>
        <strain evidence="17 18">SAG 2043</strain>
    </source>
</reference>
<comment type="caution">
    <text evidence="17">The sequence shown here is derived from an EMBL/GenBank/DDBJ whole genome shotgun (WGS) entry which is preliminary data.</text>
</comment>
<dbReference type="GO" id="GO:0033503">
    <property type="term" value="C:HULC complex"/>
    <property type="evidence" value="ECO:0007669"/>
    <property type="project" value="TreeGrafter"/>
</dbReference>
<feature type="coiled-coil region" evidence="15">
    <location>
        <begin position="83"/>
        <end position="110"/>
    </location>
</feature>